<dbReference type="EMBL" id="VSRR010089965">
    <property type="protein sequence ID" value="MPC92052.1"/>
    <property type="molecule type" value="Genomic_DNA"/>
</dbReference>
<proteinExistence type="predicted"/>
<sequence length="86" mass="9802">MQRCQKTWWGRDEMCLVCLSEWFRFGEFMRLWHSVPCEGRVGFREHSRCDEDSVPHPSVVACESSVTSALLLLGRDGSSGPSPRQA</sequence>
<evidence type="ECO:0000313" key="2">
    <source>
        <dbReference type="Proteomes" id="UP000324222"/>
    </source>
</evidence>
<protein>
    <submittedName>
        <fullName evidence="1">Uncharacterized protein</fullName>
    </submittedName>
</protein>
<dbReference type="Proteomes" id="UP000324222">
    <property type="component" value="Unassembled WGS sequence"/>
</dbReference>
<accession>A0A5B7J7B0</accession>
<dbReference type="AlphaFoldDB" id="A0A5B7J7B0"/>
<organism evidence="1 2">
    <name type="scientific">Portunus trituberculatus</name>
    <name type="common">Swimming crab</name>
    <name type="synonym">Neptunus trituberculatus</name>
    <dbReference type="NCBI Taxonomy" id="210409"/>
    <lineage>
        <taxon>Eukaryota</taxon>
        <taxon>Metazoa</taxon>
        <taxon>Ecdysozoa</taxon>
        <taxon>Arthropoda</taxon>
        <taxon>Crustacea</taxon>
        <taxon>Multicrustacea</taxon>
        <taxon>Malacostraca</taxon>
        <taxon>Eumalacostraca</taxon>
        <taxon>Eucarida</taxon>
        <taxon>Decapoda</taxon>
        <taxon>Pleocyemata</taxon>
        <taxon>Brachyura</taxon>
        <taxon>Eubrachyura</taxon>
        <taxon>Portunoidea</taxon>
        <taxon>Portunidae</taxon>
        <taxon>Portuninae</taxon>
        <taxon>Portunus</taxon>
    </lineage>
</organism>
<name>A0A5B7J7B0_PORTR</name>
<comment type="caution">
    <text evidence="1">The sequence shown here is derived from an EMBL/GenBank/DDBJ whole genome shotgun (WGS) entry which is preliminary data.</text>
</comment>
<gene>
    <name evidence="1" type="ORF">E2C01_087124</name>
</gene>
<keyword evidence="2" id="KW-1185">Reference proteome</keyword>
<evidence type="ECO:0000313" key="1">
    <source>
        <dbReference type="EMBL" id="MPC92052.1"/>
    </source>
</evidence>
<reference evidence="1 2" key="1">
    <citation type="submission" date="2019-05" db="EMBL/GenBank/DDBJ databases">
        <title>Another draft genome of Portunus trituberculatus and its Hox gene families provides insights of decapod evolution.</title>
        <authorList>
            <person name="Jeong J.-H."/>
            <person name="Song I."/>
            <person name="Kim S."/>
            <person name="Choi T."/>
            <person name="Kim D."/>
            <person name="Ryu S."/>
            <person name="Kim W."/>
        </authorList>
    </citation>
    <scope>NUCLEOTIDE SEQUENCE [LARGE SCALE GENOMIC DNA]</scope>
    <source>
        <tissue evidence="1">Muscle</tissue>
    </source>
</reference>